<dbReference type="SUPFAM" id="SSF53850">
    <property type="entry name" value="Periplasmic binding protein-like II"/>
    <property type="match status" value="1"/>
</dbReference>
<dbReference type="CDD" id="cd08417">
    <property type="entry name" value="PBP2_Nitroaromatics_like"/>
    <property type="match status" value="1"/>
</dbReference>
<dbReference type="Gene3D" id="3.40.190.10">
    <property type="entry name" value="Periplasmic binding protein-like II"/>
    <property type="match status" value="2"/>
</dbReference>
<keyword evidence="2" id="KW-0805">Transcription regulation</keyword>
<dbReference type="SUPFAM" id="SSF46785">
    <property type="entry name" value="Winged helix' DNA-binding domain"/>
    <property type="match status" value="1"/>
</dbReference>
<dbReference type="GO" id="GO:0003700">
    <property type="term" value="F:DNA-binding transcription factor activity"/>
    <property type="evidence" value="ECO:0007669"/>
    <property type="project" value="InterPro"/>
</dbReference>
<protein>
    <submittedName>
        <fullName evidence="6">LysR substrate-binding domain-containing protein</fullName>
    </submittedName>
</protein>
<organism evidence="6 7">
    <name type="scientific">Shewanella pneumatophori</name>
    <dbReference type="NCBI Taxonomy" id="314092"/>
    <lineage>
        <taxon>Bacteria</taxon>
        <taxon>Pseudomonadati</taxon>
        <taxon>Pseudomonadota</taxon>
        <taxon>Gammaproteobacteria</taxon>
        <taxon>Alteromonadales</taxon>
        <taxon>Shewanellaceae</taxon>
        <taxon>Shewanella</taxon>
    </lineage>
</organism>
<dbReference type="InterPro" id="IPR000847">
    <property type="entry name" value="LysR_HTH_N"/>
</dbReference>
<comment type="similarity">
    <text evidence="1">Belongs to the LysR transcriptional regulatory family.</text>
</comment>
<name>A0A9X1ZET9_9GAMM</name>
<reference evidence="6" key="1">
    <citation type="submission" date="2022-01" db="EMBL/GenBank/DDBJ databases">
        <title>Whole genome-based taxonomy of the Shewanellaceae.</title>
        <authorList>
            <person name="Martin-Rodriguez A.J."/>
        </authorList>
    </citation>
    <scope>NUCLEOTIDE SEQUENCE</scope>
    <source>
        <strain evidence="6">KCTC 23973</strain>
    </source>
</reference>
<evidence type="ECO:0000313" key="6">
    <source>
        <dbReference type="EMBL" id="MCL1138115.1"/>
    </source>
</evidence>
<feature type="domain" description="HTH lysR-type" evidence="5">
    <location>
        <begin position="9"/>
        <end position="66"/>
    </location>
</feature>
<dbReference type="PRINTS" id="PR00039">
    <property type="entry name" value="HTHLYSR"/>
</dbReference>
<comment type="caution">
    <text evidence="6">The sequence shown here is derived from an EMBL/GenBank/DDBJ whole genome shotgun (WGS) entry which is preliminary data.</text>
</comment>
<dbReference type="PANTHER" id="PTHR30118">
    <property type="entry name" value="HTH-TYPE TRANSCRIPTIONAL REGULATOR LEUO-RELATED"/>
    <property type="match status" value="1"/>
</dbReference>
<keyword evidence="4" id="KW-0804">Transcription</keyword>
<dbReference type="RefSeq" id="WP_248949210.1">
    <property type="nucleotide sequence ID" value="NZ_JAKILB010000003.1"/>
</dbReference>
<dbReference type="PANTHER" id="PTHR30118:SF7">
    <property type="entry name" value="TRANSCRIPTIONAL REGULATOR LYSR FAMILY"/>
    <property type="match status" value="1"/>
</dbReference>
<keyword evidence="3" id="KW-0238">DNA-binding</keyword>
<evidence type="ECO:0000259" key="5">
    <source>
        <dbReference type="PROSITE" id="PS50931"/>
    </source>
</evidence>
<dbReference type="Gene3D" id="1.10.10.10">
    <property type="entry name" value="Winged helix-like DNA-binding domain superfamily/Winged helix DNA-binding domain"/>
    <property type="match status" value="1"/>
</dbReference>
<dbReference type="InterPro" id="IPR005119">
    <property type="entry name" value="LysR_subst-bd"/>
</dbReference>
<dbReference type="InterPro" id="IPR037402">
    <property type="entry name" value="YidZ_PBP2"/>
</dbReference>
<sequence length="322" mass="36374">MKLDNLARIDLNLLVILQVLIEEESVTRAASRLHVSQSALSKSLNRLRETLGDPLFLRTAHGLKPTAHAVQLGKMLPQSLQGLYQLTLPPSFTAHNSTRQFAFAMVESAYETLIPYFIGTLLNRAPNLKLESFVWNEHSIQALQQGQIDFGISGRELHPQAAFQVDRLPEGIAHQTLFTDHQVCLVRQDHPIISTITAGHWDLDIYLDMSHVQVRCEGNDWWALDYHLAELGHHRQLSTIVPDFYGAASVCAHSDLIFTLPSSFAKHAQKLYPLVELTLPFEFIPLAYVLLWHERNSDDPGHRWVKEIICESVANALAADKR</sequence>
<evidence type="ECO:0000256" key="1">
    <source>
        <dbReference type="ARBA" id="ARBA00009437"/>
    </source>
</evidence>
<dbReference type="PROSITE" id="PS50931">
    <property type="entry name" value="HTH_LYSR"/>
    <property type="match status" value="1"/>
</dbReference>
<accession>A0A9X1ZET9</accession>
<dbReference type="Pfam" id="PF00126">
    <property type="entry name" value="HTH_1"/>
    <property type="match status" value="1"/>
</dbReference>
<dbReference type="InterPro" id="IPR036390">
    <property type="entry name" value="WH_DNA-bd_sf"/>
</dbReference>
<evidence type="ECO:0000256" key="2">
    <source>
        <dbReference type="ARBA" id="ARBA00023015"/>
    </source>
</evidence>
<dbReference type="AlphaFoldDB" id="A0A9X1ZET9"/>
<dbReference type="Pfam" id="PF03466">
    <property type="entry name" value="LysR_substrate"/>
    <property type="match status" value="1"/>
</dbReference>
<dbReference type="InterPro" id="IPR036388">
    <property type="entry name" value="WH-like_DNA-bd_sf"/>
</dbReference>
<evidence type="ECO:0000313" key="7">
    <source>
        <dbReference type="Proteomes" id="UP001139293"/>
    </source>
</evidence>
<keyword evidence="7" id="KW-1185">Reference proteome</keyword>
<dbReference type="InterPro" id="IPR050389">
    <property type="entry name" value="LysR-type_TF"/>
</dbReference>
<dbReference type="Proteomes" id="UP001139293">
    <property type="component" value="Unassembled WGS sequence"/>
</dbReference>
<evidence type="ECO:0000256" key="4">
    <source>
        <dbReference type="ARBA" id="ARBA00023163"/>
    </source>
</evidence>
<gene>
    <name evidence="6" type="ORF">L2740_06085</name>
</gene>
<dbReference type="GO" id="GO:0003677">
    <property type="term" value="F:DNA binding"/>
    <property type="evidence" value="ECO:0007669"/>
    <property type="project" value="UniProtKB-KW"/>
</dbReference>
<dbReference type="EMBL" id="JAKILB010000003">
    <property type="protein sequence ID" value="MCL1138115.1"/>
    <property type="molecule type" value="Genomic_DNA"/>
</dbReference>
<evidence type="ECO:0000256" key="3">
    <source>
        <dbReference type="ARBA" id="ARBA00023125"/>
    </source>
</evidence>
<proteinExistence type="inferred from homology"/>